<protein>
    <submittedName>
        <fullName evidence="1">Uncharacterized protein</fullName>
    </submittedName>
</protein>
<evidence type="ECO:0000313" key="1">
    <source>
        <dbReference type="EMBL" id="TWT93766.1"/>
    </source>
</evidence>
<organism evidence="1 2">
    <name type="scientific">Stieleria varia</name>
    <dbReference type="NCBI Taxonomy" id="2528005"/>
    <lineage>
        <taxon>Bacteria</taxon>
        <taxon>Pseudomonadati</taxon>
        <taxon>Planctomycetota</taxon>
        <taxon>Planctomycetia</taxon>
        <taxon>Pirellulales</taxon>
        <taxon>Pirellulaceae</taxon>
        <taxon>Stieleria</taxon>
    </lineage>
</organism>
<evidence type="ECO:0000313" key="2">
    <source>
        <dbReference type="Proteomes" id="UP000320176"/>
    </source>
</evidence>
<gene>
    <name evidence="1" type="ORF">Pla52n_55940</name>
</gene>
<proteinExistence type="predicted"/>
<keyword evidence="2" id="KW-1185">Reference proteome</keyword>
<name>A0A5C6A2Y9_9BACT</name>
<comment type="caution">
    <text evidence="1">The sequence shown here is derived from an EMBL/GenBank/DDBJ whole genome shotgun (WGS) entry which is preliminary data.</text>
</comment>
<dbReference type="EMBL" id="SJPN01000008">
    <property type="protein sequence ID" value="TWT93766.1"/>
    <property type="molecule type" value="Genomic_DNA"/>
</dbReference>
<dbReference type="Proteomes" id="UP000320176">
    <property type="component" value="Unassembled WGS sequence"/>
</dbReference>
<sequence length="47" mass="5400">MLSESFLIDVSNAPDNTMFRDRINRLLALAVLHLARVMKSNLHFPTM</sequence>
<accession>A0A5C6A2Y9</accession>
<reference evidence="1 2" key="1">
    <citation type="submission" date="2019-02" db="EMBL/GenBank/DDBJ databases">
        <title>Deep-cultivation of Planctomycetes and their phenomic and genomic characterization uncovers novel biology.</title>
        <authorList>
            <person name="Wiegand S."/>
            <person name="Jogler M."/>
            <person name="Boedeker C."/>
            <person name="Pinto D."/>
            <person name="Vollmers J."/>
            <person name="Rivas-Marin E."/>
            <person name="Kohn T."/>
            <person name="Peeters S.H."/>
            <person name="Heuer A."/>
            <person name="Rast P."/>
            <person name="Oberbeckmann S."/>
            <person name="Bunk B."/>
            <person name="Jeske O."/>
            <person name="Meyerdierks A."/>
            <person name="Storesund J.E."/>
            <person name="Kallscheuer N."/>
            <person name="Luecker S."/>
            <person name="Lage O.M."/>
            <person name="Pohl T."/>
            <person name="Merkel B.J."/>
            <person name="Hornburger P."/>
            <person name="Mueller R.-W."/>
            <person name="Bruemmer F."/>
            <person name="Labrenz M."/>
            <person name="Spormann A.M."/>
            <person name="Op Den Camp H."/>
            <person name="Overmann J."/>
            <person name="Amann R."/>
            <person name="Jetten M.S.M."/>
            <person name="Mascher T."/>
            <person name="Medema M.H."/>
            <person name="Devos D.P."/>
            <person name="Kaster A.-K."/>
            <person name="Ovreas L."/>
            <person name="Rohde M."/>
            <person name="Galperin M.Y."/>
            <person name="Jogler C."/>
        </authorList>
    </citation>
    <scope>NUCLEOTIDE SEQUENCE [LARGE SCALE GENOMIC DNA]</scope>
    <source>
        <strain evidence="1 2">Pla52n</strain>
    </source>
</reference>
<dbReference type="AlphaFoldDB" id="A0A5C6A2Y9"/>